<proteinExistence type="predicted"/>
<reference evidence="3" key="1">
    <citation type="submission" date="2018-12" db="EMBL/GenBank/DDBJ databases">
        <title>Tengunoibacter tsumagoiensis gen. nov., sp. nov., Dictyobacter kobayashii sp. nov., D. alpinus sp. nov., and D. joshuensis sp. nov. and description of Dictyobacteraceae fam. nov. within the order Ktedonobacterales isolated from Tengu-no-mugimeshi.</title>
        <authorList>
            <person name="Wang C.M."/>
            <person name="Zheng Y."/>
            <person name="Sakai Y."/>
            <person name="Toyoda A."/>
            <person name="Minakuchi Y."/>
            <person name="Abe K."/>
            <person name="Yokota A."/>
            <person name="Yabe S."/>
        </authorList>
    </citation>
    <scope>NUCLEOTIDE SEQUENCE [LARGE SCALE GENOMIC DNA]</scope>
    <source>
        <strain evidence="3">Uno3</strain>
    </source>
</reference>
<evidence type="ECO:0000313" key="3">
    <source>
        <dbReference type="Proteomes" id="UP000287352"/>
    </source>
</evidence>
<reference evidence="2" key="2">
    <citation type="journal article" date="2019" name="Int. J. Syst. Evol. Microbiol.">
        <title>Tengunoibacter tsumagoiensis gen. nov., sp. nov., Dictyobacter kobayashii sp. nov., Dictyobacter alpinus sp. nov., and description of Dictyobacteraceae fam. nov. within the order Ktedonobacterales isolated from Tengu-no-mugimeshi, a soil-like granular mass of micro-organisms, and emended descriptions of the genera Ktedonobacter and Dictyobacter.</title>
        <authorList>
            <person name="Wang C."/>
            <person name="Zheng Y."/>
            <person name="Sakai Y."/>
            <person name="Toyoda A."/>
            <person name="Minakuchi Y."/>
            <person name="Abe K."/>
            <person name="Yokota A."/>
            <person name="Yabe S."/>
        </authorList>
    </citation>
    <scope>NUCLEOTIDE SEQUENCE</scope>
    <source>
        <strain evidence="2">Uno3</strain>
    </source>
</reference>
<keyword evidence="3" id="KW-1185">Reference proteome</keyword>
<dbReference type="EMBL" id="BIFR01000001">
    <property type="protein sequence ID" value="GCE14244.1"/>
    <property type="molecule type" value="Genomic_DNA"/>
</dbReference>
<organism evidence="2 3">
    <name type="scientific">Tengunoibacter tsumagoiensis</name>
    <dbReference type="NCBI Taxonomy" id="2014871"/>
    <lineage>
        <taxon>Bacteria</taxon>
        <taxon>Bacillati</taxon>
        <taxon>Chloroflexota</taxon>
        <taxon>Ktedonobacteria</taxon>
        <taxon>Ktedonobacterales</taxon>
        <taxon>Dictyobacteraceae</taxon>
        <taxon>Tengunoibacter</taxon>
    </lineage>
</organism>
<sequence length="138" mass="14834">MISLANFASRASEVVAGIIEQIKDRVAGIIDAIFGDGEGEEISDAEKQAQAETEFDAWGEEYADMVGQTEVCAAVEEEVVHQMQQAGVEEIYWLAEPDACDRCLANADASPLPIDQLWPSGDTAPPAHPRCRCTIAPA</sequence>
<name>A0A402A518_9CHLR</name>
<accession>A0A402A518</accession>
<gene>
    <name evidence="1" type="ORF">KTT_40490</name>
    <name evidence="2" type="ORF">KTT_41030</name>
</gene>
<evidence type="ECO:0008006" key="4">
    <source>
        <dbReference type="Google" id="ProtNLM"/>
    </source>
</evidence>
<dbReference type="AlphaFoldDB" id="A0A402A518"/>
<evidence type="ECO:0000313" key="1">
    <source>
        <dbReference type="EMBL" id="GCE14190.1"/>
    </source>
</evidence>
<dbReference type="Proteomes" id="UP000287352">
    <property type="component" value="Unassembled WGS sequence"/>
</dbReference>
<comment type="caution">
    <text evidence="2">The sequence shown here is derived from an EMBL/GenBank/DDBJ whole genome shotgun (WGS) entry which is preliminary data.</text>
</comment>
<evidence type="ECO:0000313" key="2">
    <source>
        <dbReference type="EMBL" id="GCE14244.1"/>
    </source>
</evidence>
<dbReference type="EMBL" id="BIFR01000001">
    <property type="protein sequence ID" value="GCE14190.1"/>
    <property type="molecule type" value="Genomic_DNA"/>
</dbReference>
<protein>
    <recommendedName>
        <fullName evidence="4">Phage head morphogenesis domain-containing protein</fullName>
    </recommendedName>
</protein>